<gene>
    <name evidence="1" type="ORF">BJ508DRAFT_417953</name>
</gene>
<organism evidence="1 2">
    <name type="scientific">Ascobolus immersus RN42</name>
    <dbReference type="NCBI Taxonomy" id="1160509"/>
    <lineage>
        <taxon>Eukaryota</taxon>
        <taxon>Fungi</taxon>
        <taxon>Dikarya</taxon>
        <taxon>Ascomycota</taxon>
        <taxon>Pezizomycotina</taxon>
        <taxon>Pezizomycetes</taxon>
        <taxon>Pezizales</taxon>
        <taxon>Ascobolaceae</taxon>
        <taxon>Ascobolus</taxon>
    </lineage>
</organism>
<protein>
    <submittedName>
        <fullName evidence="1">Uncharacterized protein</fullName>
    </submittedName>
</protein>
<reference evidence="1 2" key="1">
    <citation type="journal article" date="2018" name="Nat. Ecol. Evol.">
        <title>Pezizomycetes genomes reveal the molecular basis of ectomycorrhizal truffle lifestyle.</title>
        <authorList>
            <person name="Murat C."/>
            <person name="Payen T."/>
            <person name="Noel B."/>
            <person name="Kuo A."/>
            <person name="Morin E."/>
            <person name="Chen J."/>
            <person name="Kohler A."/>
            <person name="Krizsan K."/>
            <person name="Balestrini R."/>
            <person name="Da Silva C."/>
            <person name="Montanini B."/>
            <person name="Hainaut M."/>
            <person name="Levati E."/>
            <person name="Barry K.W."/>
            <person name="Belfiori B."/>
            <person name="Cichocki N."/>
            <person name="Clum A."/>
            <person name="Dockter R.B."/>
            <person name="Fauchery L."/>
            <person name="Guy J."/>
            <person name="Iotti M."/>
            <person name="Le Tacon F."/>
            <person name="Lindquist E.A."/>
            <person name="Lipzen A."/>
            <person name="Malagnac F."/>
            <person name="Mello A."/>
            <person name="Molinier V."/>
            <person name="Miyauchi S."/>
            <person name="Poulain J."/>
            <person name="Riccioni C."/>
            <person name="Rubini A."/>
            <person name="Sitrit Y."/>
            <person name="Splivallo R."/>
            <person name="Traeger S."/>
            <person name="Wang M."/>
            <person name="Zifcakova L."/>
            <person name="Wipf D."/>
            <person name="Zambonelli A."/>
            <person name="Paolocci F."/>
            <person name="Nowrousian M."/>
            <person name="Ottonello S."/>
            <person name="Baldrian P."/>
            <person name="Spatafora J.W."/>
            <person name="Henrissat B."/>
            <person name="Nagy L.G."/>
            <person name="Aury J.M."/>
            <person name="Wincker P."/>
            <person name="Grigoriev I.V."/>
            <person name="Bonfante P."/>
            <person name="Martin F.M."/>
        </authorList>
    </citation>
    <scope>NUCLEOTIDE SEQUENCE [LARGE SCALE GENOMIC DNA]</scope>
    <source>
        <strain evidence="1 2">RN42</strain>
    </source>
</reference>
<proteinExistence type="predicted"/>
<dbReference type="EMBL" id="ML119757">
    <property type="protein sequence ID" value="RPA75778.1"/>
    <property type="molecule type" value="Genomic_DNA"/>
</dbReference>
<accession>A0A3N4HTD1</accession>
<name>A0A3N4HTD1_ASCIM</name>
<dbReference type="Proteomes" id="UP000275078">
    <property type="component" value="Unassembled WGS sequence"/>
</dbReference>
<dbReference type="AlphaFoldDB" id="A0A3N4HTD1"/>
<evidence type="ECO:0000313" key="2">
    <source>
        <dbReference type="Proteomes" id="UP000275078"/>
    </source>
</evidence>
<sequence length="137" mass="15773">MSLMRYLGRDSNIIPARWQAGLLRGGQAYLIEIALRKMMLQLETLILGVETDNEEVRRQEMARTCYRAILLMAKLIAGARFRSERLESLLVGYVKENGINWDVVRAVDGLQRELEGEKPMLYCFQIGWFTTYGTPLV</sequence>
<evidence type="ECO:0000313" key="1">
    <source>
        <dbReference type="EMBL" id="RPA75778.1"/>
    </source>
</evidence>
<keyword evidence="2" id="KW-1185">Reference proteome</keyword>